<dbReference type="Proteomes" id="UP000472270">
    <property type="component" value="Unassembled WGS sequence"/>
</dbReference>
<name>A0A673G1T1_9TELE</name>
<accession>A0A673G1T1</accession>
<reference evidence="3" key="1">
    <citation type="submission" date="2025-08" db="UniProtKB">
        <authorList>
            <consortium name="Ensembl"/>
        </authorList>
    </citation>
    <scope>IDENTIFICATION</scope>
</reference>
<keyword evidence="4" id="KW-1185">Reference proteome</keyword>
<dbReference type="Ensembl" id="ENSSRHT00000007760.1">
    <property type="protein sequence ID" value="ENSSRHP00000007522.1"/>
    <property type="gene ID" value="ENSSRHG00000004451.1"/>
</dbReference>
<reference evidence="3" key="2">
    <citation type="submission" date="2025-09" db="UniProtKB">
        <authorList>
            <consortium name="Ensembl"/>
        </authorList>
    </citation>
    <scope>IDENTIFICATION</scope>
</reference>
<evidence type="ECO:0000313" key="4">
    <source>
        <dbReference type="Proteomes" id="UP000472270"/>
    </source>
</evidence>
<evidence type="ECO:0000256" key="2">
    <source>
        <dbReference type="ARBA" id="ARBA00022737"/>
    </source>
</evidence>
<proteinExistence type="predicted"/>
<dbReference type="PANTHER" id="PTHR24106">
    <property type="entry name" value="NACHT, LRR AND CARD DOMAINS-CONTAINING"/>
    <property type="match status" value="1"/>
</dbReference>
<dbReference type="InterPro" id="IPR032675">
    <property type="entry name" value="LRR_dom_sf"/>
</dbReference>
<dbReference type="InterPro" id="IPR051261">
    <property type="entry name" value="NLR"/>
</dbReference>
<evidence type="ECO:0000256" key="1">
    <source>
        <dbReference type="ARBA" id="ARBA00022614"/>
    </source>
</evidence>
<keyword evidence="2" id="KW-0677">Repeat</keyword>
<evidence type="ECO:0000313" key="3">
    <source>
        <dbReference type="Ensembl" id="ENSSRHP00000007522.1"/>
    </source>
</evidence>
<dbReference type="AlphaFoldDB" id="A0A673G1T1"/>
<protein>
    <recommendedName>
        <fullName evidence="5">NACHT LRR and PYD domain-containing protein</fullName>
    </recommendedName>
</protein>
<dbReference type="Gene3D" id="3.80.10.10">
    <property type="entry name" value="Ribonuclease Inhibitor"/>
    <property type="match status" value="1"/>
</dbReference>
<sequence length="157" mass="17847">CSAIYKAEESFMFFTLCRLWRCSIGEEGCAALISALRSNPSHLTELNLSFNKPGDSGVKLLSALLEDPHCKLEKLHSCTGCAGSLWSSWNTCSLRPSRKPRRSIVLEGPRMAWWWSTPRWLMAAHIVTFPHRWPGTFTIARWPIMFLPLLLLLVWSG</sequence>
<organism evidence="3 4">
    <name type="scientific">Sinocyclocheilus rhinocerous</name>
    <dbReference type="NCBI Taxonomy" id="307959"/>
    <lineage>
        <taxon>Eukaryota</taxon>
        <taxon>Metazoa</taxon>
        <taxon>Chordata</taxon>
        <taxon>Craniata</taxon>
        <taxon>Vertebrata</taxon>
        <taxon>Euteleostomi</taxon>
        <taxon>Actinopterygii</taxon>
        <taxon>Neopterygii</taxon>
        <taxon>Teleostei</taxon>
        <taxon>Ostariophysi</taxon>
        <taxon>Cypriniformes</taxon>
        <taxon>Cyprinidae</taxon>
        <taxon>Cyprininae</taxon>
        <taxon>Sinocyclocheilus</taxon>
    </lineage>
</organism>
<evidence type="ECO:0008006" key="5">
    <source>
        <dbReference type="Google" id="ProtNLM"/>
    </source>
</evidence>
<keyword evidence="1" id="KW-0433">Leucine-rich repeat</keyword>
<dbReference type="SUPFAM" id="SSF52047">
    <property type="entry name" value="RNI-like"/>
    <property type="match status" value="1"/>
</dbReference>